<dbReference type="InterPro" id="IPR012902">
    <property type="entry name" value="N_methyl_site"/>
</dbReference>
<name>A0A0G3BT73_9BURK</name>
<dbReference type="KEGG" id="pbh:AAW51_3034"/>
<organism evidence="2 3">
    <name type="scientific">Caldimonas brevitalea</name>
    <dbReference type="NCBI Taxonomy" id="413882"/>
    <lineage>
        <taxon>Bacteria</taxon>
        <taxon>Pseudomonadati</taxon>
        <taxon>Pseudomonadota</taxon>
        <taxon>Betaproteobacteria</taxon>
        <taxon>Burkholderiales</taxon>
        <taxon>Sphaerotilaceae</taxon>
        <taxon>Caldimonas</taxon>
    </lineage>
</organism>
<dbReference type="SUPFAM" id="SSF54523">
    <property type="entry name" value="Pili subunits"/>
    <property type="match status" value="1"/>
</dbReference>
<protein>
    <recommendedName>
        <fullName evidence="4">General secretion pathway protein H</fullName>
    </recommendedName>
</protein>
<feature type="transmembrane region" description="Helical" evidence="1">
    <location>
        <begin position="12"/>
        <end position="31"/>
    </location>
</feature>
<sequence length="127" mass="13554">MRREAGFTLLEMLVVVAVIAILTSIGAQTLFRSGSELDRQVARVERRLQAARLQARTTGSTVLLPCQALATASNSRLSCRRDGAPLPALAFYPDGSTSGGALDIDTDSDGARLSLDWLSGGVVRDHR</sequence>
<keyword evidence="3" id="KW-1185">Reference proteome</keyword>
<dbReference type="STRING" id="413882.AAW51_3034"/>
<proteinExistence type="predicted"/>
<evidence type="ECO:0008006" key="4">
    <source>
        <dbReference type="Google" id="ProtNLM"/>
    </source>
</evidence>
<keyword evidence="1" id="KW-0812">Transmembrane</keyword>
<dbReference type="InterPro" id="IPR045584">
    <property type="entry name" value="Pilin-like"/>
</dbReference>
<dbReference type="AlphaFoldDB" id="A0A0G3BT73"/>
<evidence type="ECO:0000256" key="1">
    <source>
        <dbReference type="SAM" id="Phobius"/>
    </source>
</evidence>
<reference evidence="2 3" key="1">
    <citation type="submission" date="2015-05" db="EMBL/GenBank/DDBJ databases">
        <authorList>
            <person name="Tang B."/>
            <person name="Yu Y."/>
        </authorList>
    </citation>
    <scope>NUCLEOTIDE SEQUENCE [LARGE SCALE GENOMIC DNA]</scope>
    <source>
        <strain evidence="2 3">DSM 7029</strain>
    </source>
</reference>
<dbReference type="EMBL" id="CP011371">
    <property type="protein sequence ID" value="AKJ29725.1"/>
    <property type="molecule type" value="Genomic_DNA"/>
</dbReference>
<dbReference type="Pfam" id="PF07963">
    <property type="entry name" value="N_methyl"/>
    <property type="match status" value="1"/>
</dbReference>
<keyword evidence="1" id="KW-1133">Transmembrane helix</keyword>
<dbReference type="Proteomes" id="UP000035352">
    <property type="component" value="Chromosome"/>
</dbReference>
<dbReference type="Gene3D" id="3.30.700.10">
    <property type="entry name" value="Glycoprotein, Type 4 Pilin"/>
    <property type="match status" value="1"/>
</dbReference>
<evidence type="ECO:0000313" key="3">
    <source>
        <dbReference type="Proteomes" id="UP000035352"/>
    </source>
</evidence>
<keyword evidence="1" id="KW-0472">Membrane</keyword>
<dbReference type="PATRIC" id="fig|413882.6.peg.3168"/>
<evidence type="ECO:0000313" key="2">
    <source>
        <dbReference type="EMBL" id="AKJ29725.1"/>
    </source>
</evidence>
<dbReference type="RefSeq" id="WP_053013598.1">
    <property type="nucleotide sequence ID" value="NZ_CP011371.1"/>
</dbReference>
<gene>
    <name evidence="2" type="ORF">AAW51_3034</name>
</gene>
<dbReference type="NCBIfam" id="TIGR02532">
    <property type="entry name" value="IV_pilin_GFxxxE"/>
    <property type="match status" value="1"/>
</dbReference>
<accession>A0A0G3BT73</accession>